<gene>
    <name evidence="6" type="ORF">ACFQBT_13445</name>
</gene>
<dbReference type="Pfam" id="PF00126">
    <property type="entry name" value="HTH_1"/>
    <property type="match status" value="1"/>
</dbReference>
<dbReference type="Gene3D" id="3.40.190.10">
    <property type="entry name" value="Periplasmic binding protein-like II"/>
    <property type="match status" value="2"/>
</dbReference>
<evidence type="ECO:0000313" key="6">
    <source>
        <dbReference type="EMBL" id="MFC6714759.1"/>
    </source>
</evidence>
<dbReference type="EMBL" id="JBHSWJ010000002">
    <property type="protein sequence ID" value="MFC6714759.1"/>
    <property type="molecule type" value="Genomic_DNA"/>
</dbReference>
<reference evidence="7" key="1">
    <citation type="journal article" date="2019" name="Int. J. Syst. Evol. Microbiol.">
        <title>The Global Catalogue of Microorganisms (GCM) 10K type strain sequencing project: providing services to taxonomists for standard genome sequencing and annotation.</title>
        <authorList>
            <consortium name="The Broad Institute Genomics Platform"/>
            <consortium name="The Broad Institute Genome Sequencing Center for Infectious Disease"/>
            <person name="Wu L."/>
            <person name="Ma J."/>
        </authorList>
    </citation>
    <scope>NUCLEOTIDE SEQUENCE [LARGE SCALE GENOMIC DNA]</scope>
    <source>
        <strain evidence="7">NBRC 106593</strain>
    </source>
</reference>
<dbReference type="PANTHER" id="PTHR30346">
    <property type="entry name" value="TRANSCRIPTIONAL DUAL REGULATOR HCAR-RELATED"/>
    <property type="match status" value="1"/>
</dbReference>
<dbReference type="InterPro" id="IPR000847">
    <property type="entry name" value="LysR_HTH_N"/>
</dbReference>
<keyword evidence="7" id="KW-1185">Reference proteome</keyword>
<keyword evidence="4" id="KW-0804">Transcription</keyword>
<dbReference type="InterPro" id="IPR005119">
    <property type="entry name" value="LysR_subst-bd"/>
</dbReference>
<organism evidence="6 7">
    <name type="scientific">Branchiibius cervicis</name>
    <dbReference type="NCBI Taxonomy" id="908252"/>
    <lineage>
        <taxon>Bacteria</taxon>
        <taxon>Bacillati</taxon>
        <taxon>Actinomycetota</taxon>
        <taxon>Actinomycetes</taxon>
        <taxon>Micrococcales</taxon>
        <taxon>Dermacoccaceae</taxon>
        <taxon>Branchiibius</taxon>
    </lineage>
</organism>
<dbReference type="RefSeq" id="WP_377823393.1">
    <property type="nucleotide sequence ID" value="NZ_JBHSWJ010000002.1"/>
</dbReference>
<dbReference type="SUPFAM" id="SSF53850">
    <property type="entry name" value="Periplasmic binding protein-like II"/>
    <property type="match status" value="1"/>
</dbReference>
<dbReference type="PANTHER" id="PTHR30346:SF29">
    <property type="entry name" value="LYSR SUBSTRATE-BINDING"/>
    <property type="match status" value="1"/>
</dbReference>
<dbReference type="SUPFAM" id="SSF46785">
    <property type="entry name" value="Winged helix' DNA-binding domain"/>
    <property type="match status" value="1"/>
</dbReference>
<dbReference type="InterPro" id="IPR036388">
    <property type="entry name" value="WH-like_DNA-bd_sf"/>
</dbReference>
<evidence type="ECO:0000256" key="4">
    <source>
        <dbReference type="ARBA" id="ARBA00023163"/>
    </source>
</evidence>
<evidence type="ECO:0000313" key="7">
    <source>
        <dbReference type="Proteomes" id="UP001596356"/>
    </source>
</evidence>
<comment type="caution">
    <text evidence="6">The sequence shown here is derived from an EMBL/GenBank/DDBJ whole genome shotgun (WGS) entry which is preliminary data.</text>
</comment>
<dbReference type="InterPro" id="IPR036390">
    <property type="entry name" value="WH_DNA-bd_sf"/>
</dbReference>
<dbReference type="Pfam" id="PF03466">
    <property type="entry name" value="LysR_substrate"/>
    <property type="match status" value="1"/>
</dbReference>
<evidence type="ECO:0000256" key="1">
    <source>
        <dbReference type="ARBA" id="ARBA00009437"/>
    </source>
</evidence>
<dbReference type="PROSITE" id="PS50931">
    <property type="entry name" value="HTH_LYSR"/>
    <property type="match status" value="1"/>
</dbReference>
<keyword evidence="3" id="KW-0238">DNA-binding</keyword>
<feature type="domain" description="HTH lysR-type" evidence="5">
    <location>
        <begin position="3"/>
        <end position="60"/>
    </location>
</feature>
<comment type="similarity">
    <text evidence="1">Belongs to the LysR transcriptional regulatory family.</text>
</comment>
<keyword evidence="2" id="KW-0805">Transcription regulation</keyword>
<dbReference type="Proteomes" id="UP001596356">
    <property type="component" value="Unassembled WGS sequence"/>
</dbReference>
<protein>
    <submittedName>
        <fullName evidence="6">LysR family transcriptional regulator</fullName>
    </submittedName>
</protein>
<proteinExistence type="inferred from homology"/>
<sequence>MDVDFELLADFLAVTKEGTTIAAARARRISQPALSARIARLEKAVGATLFERGAGGMRLTEAGQRFEPFVRQALTALERGAQVARDGGTLRVGVVDDELAVVRQVVQQLPAPVQVLRLGEPEQERLLRSGDLDLAIAGPQVAPGLPREVLSREKLSLAVPAAHPLAGQDQVTVAQTADEVHYLPREEFAPSWVALVRDLFADAGINPGTYAVQSDSSLNPLRWVAAGECVAISLASTPAPAGVAVVPLVTPRRFEWVAIARSGSELMAVSSKIRV</sequence>
<dbReference type="PRINTS" id="PR00039">
    <property type="entry name" value="HTHLYSR"/>
</dbReference>
<dbReference type="Gene3D" id="1.10.10.10">
    <property type="entry name" value="Winged helix-like DNA-binding domain superfamily/Winged helix DNA-binding domain"/>
    <property type="match status" value="1"/>
</dbReference>
<name>A0ABW2AUT0_9MICO</name>
<evidence type="ECO:0000256" key="3">
    <source>
        <dbReference type="ARBA" id="ARBA00023125"/>
    </source>
</evidence>
<accession>A0ABW2AUT0</accession>
<evidence type="ECO:0000259" key="5">
    <source>
        <dbReference type="PROSITE" id="PS50931"/>
    </source>
</evidence>
<evidence type="ECO:0000256" key="2">
    <source>
        <dbReference type="ARBA" id="ARBA00023015"/>
    </source>
</evidence>